<reference evidence="8 9" key="1">
    <citation type="journal article" date="2016" name="BMC Genomics">
        <title>Comparative genomic and transcriptomic analyses of the Fuzhuan brick tea-fermentation fungus Aspergillus cristatus.</title>
        <authorList>
            <person name="Ge Y."/>
            <person name="Wang Y."/>
            <person name="Liu Y."/>
            <person name="Tan Y."/>
            <person name="Ren X."/>
            <person name="Zhang X."/>
            <person name="Hyde K.D."/>
            <person name="Liu Y."/>
            <person name="Liu Z."/>
        </authorList>
    </citation>
    <scope>NUCLEOTIDE SEQUENCE [LARGE SCALE GENOMIC DNA]</scope>
    <source>
        <strain evidence="8 9">GZAAS20.1005</strain>
    </source>
</reference>
<keyword evidence="9" id="KW-1185">Reference proteome</keyword>
<feature type="transmembrane region" description="Helical" evidence="6">
    <location>
        <begin position="392"/>
        <end position="410"/>
    </location>
</feature>
<gene>
    <name evidence="8" type="ORF">SI65_07839</name>
</gene>
<feature type="transmembrane region" description="Helical" evidence="6">
    <location>
        <begin position="148"/>
        <end position="170"/>
    </location>
</feature>
<dbReference type="InterPro" id="IPR020846">
    <property type="entry name" value="MFS_dom"/>
</dbReference>
<sequence length="525" mass="56461">MAADETTPILQNHTENRSRGLGKLVIATALFGVFLANIDDSFVTAIYGEIASRFQHLQDGSWLLIGYNLGYCAALPVHGRLSDIYGRKTPLLAAYVLFGLGLAVSGSAFSLWQVIIGRVITGIGSSGMVGLISIMITDTSTLEQVAVLRSYVTVVAIAGYSLGAPLGGILADLVDWRMSFAGQVPIVLICLLIITRDIPSSPPPQDEEATAQDDTSNSNGNERKPELRNFDVPGLLTFLITIITFLIFLNIAGQKLPFTHPLVLTIAAISITSATLFFLLETIWSPNPLIPLSQIWKNGVAPFCLGQILLFIATVGLVVQIPSFFIRTQSTTNTQAAAHLIPLTIGCAVGGLLSGQIINRMHRYKPLSLFSVSLNTVSHLLIFFTWQHGANFISSLVVFITGLAHGLVISTQFVGMSARVDKTIVASSVSVYYLSQNLGMIGGACLGGAVEGGVFSQLLRKNGLTSEVVKGVLNDNRFAARLPVEVQSIVVDCYLHAFRFIPVLSTCSCVVALILIVSQKEKRLR</sequence>
<comment type="subcellular location">
    <subcellularLocation>
        <location evidence="1">Membrane</location>
        <topology evidence="1">Multi-pass membrane protein</topology>
    </subcellularLocation>
</comment>
<dbReference type="VEuPathDB" id="FungiDB:SI65_07839"/>
<keyword evidence="4 6" id="KW-0472">Membrane</keyword>
<name>A0A1E3B7G7_ASPCR</name>
<feature type="transmembrane region" description="Helical" evidence="6">
    <location>
        <begin position="431"/>
        <end position="450"/>
    </location>
</feature>
<feature type="transmembrane region" description="Helical" evidence="6">
    <location>
        <begin position="115"/>
        <end position="136"/>
    </location>
</feature>
<dbReference type="GO" id="GO:0015174">
    <property type="term" value="F:basic amino acid transmembrane transporter activity"/>
    <property type="evidence" value="ECO:0007669"/>
    <property type="project" value="TreeGrafter"/>
</dbReference>
<dbReference type="PROSITE" id="PS50850">
    <property type="entry name" value="MFS"/>
    <property type="match status" value="1"/>
</dbReference>
<evidence type="ECO:0000313" key="8">
    <source>
        <dbReference type="EMBL" id="ODM16874.1"/>
    </source>
</evidence>
<feature type="transmembrane region" description="Helical" evidence="6">
    <location>
        <begin position="258"/>
        <end position="280"/>
    </location>
</feature>
<feature type="transmembrane region" description="Helical" evidence="6">
    <location>
        <begin position="367"/>
        <end position="386"/>
    </location>
</feature>
<evidence type="ECO:0000256" key="6">
    <source>
        <dbReference type="SAM" id="Phobius"/>
    </source>
</evidence>
<proteinExistence type="predicted"/>
<organism evidence="8 9">
    <name type="scientific">Aspergillus cristatus</name>
    <name type="common">Chinese Fuzhuan brick tea-fermentation fungus</name>
    <name type="synonym">Eurotium cristatum</name>
    <dbReference type="NCBI Taxonomy" id="573508"/>
    <lineage>
        <taxon>Eukaryota</taxon>
        <taxon>Fungi</taxon>
        <taxon>Dikarya</taxon>
        <taxon>Ascomycota</taxon>
        <taxon>Pezizomycotina</taxon>
        <taxon>Eurotiomycetes</taxon>
        <taxon>Eurotiomycetidae</taxon>
        <taxon>Eurotiales</taxon>
        <taxon>Aspergillaceae</taxon>
        <taxon>Aspergillus</taxon>
        <taxon>Aspergillus subgen. Aspergillus</taxon>
    </lineage>
</organism>
<dbReference type="STRING" id="573508.A0A1E3B7G7"/>
<comment type="caution">
    <text evidence="8">The sequence shown here is derived from an EMBL/GenBank/DDBJ whole genome shotgun (WGS) entry which is preliminary data.</text>
</comment>
<dbReference type="PANTHER" id="PTHR23501">
    <property type="entry name" value="MAJOR FACILITATOR SUPERFAMILY"/>
    <property type="match status" value="1"/>
</dbReference>
<evidence type="ECO:0000256" key="5">
    <source>
        <dbReference type="SAM" id="MobiDB-lite"/>
    </source>
</evidence>
<feature type="transmembrane region" description="Helical" evidence="6">
    <location>
        <begin position="24"/>
        <end position="48"/>
    </location>
</feature>
<dbReference type="EMBL" id="JXNT01000010">
    <property type="protein sequence ID" value="ODM16874.1"/>
    <property type="molecule type" value="Genomic_DNA"/>
</dbReference>
<feature type="transmembrane region" description="Helical" evidence="6">
    <location>
        <begin position="337"/>
        <end position="355"/>
    </location>
</feature>
<dbReference type="PANTHER" id="PTHR23501:SF33">
    <property type="entry name" value="MAJOR FACILITATOR SUPERFAMILY (MFS) PROFILE DOMAIN-CONTAINING PROTEIN"/>
    <property type="match status" value="1"/>
</dbReference>
<protein>
    <recommendedName>
        <fullName evidence="7">Major facilitator superfamily (MFS) profile domain-containing protein</fullName>
    </recommendedName>
</protein>
<accession>A0A1E3B7G7</accession>
<dbReference type="InterPro" id="IPR011701">
    <property type="entry name" value="MFS"/>
</dbReference>
<keyword evidence="3 6" id="KW-1133">Transmembrane helix</keyword>
<feature type="region of interest" description="Disordered" evidence="5">
    <location>
        <begin position="201"/>
        <end position="225"/>
    </location>
</feature>
<feature type="transmembrane region" description="Helical" evidence="6">
    <location>
        <begin position="497"/>
        <end position="517"/>
    </location>
</feature>
<feature type="transmembrane region" description="Helical" evidence="6">
    <location>
        <begin position="300"/>
        <end position="325"/>
    </location>
</feature>
<dbReference type="Pfam" id="PF07690">
    <property type="entry name" value="MFS_1"/>
    <property type="match status" value="1"/>
</dbReference>
<evidence type="ECO:0000313" key="9">
    <source>
        <dbReference type="Proteomes" id="UP000094569"/>
    </source>
</evidence>
<evidence type="ECO:0000256" key="1">
    <source>
        <dbReference type="ARBA" id="ARBA00004141"/>
    </source>
</evidence>
<evidence type="ECO:0000256" key="3">
    <source>
        <dbReference type="ARBA" id="ARBA00022989"/>
    </source>
</evidence>
<dbReference type="AlphaFoldDB" id="A0A1E3B7G7"/>
<dbReference type="Proteomes" id="UP000094569">
    <property type="component" value="Unassembled WGS sequence"/>
</dbReference>
<keyword evidence="2 6" id="KW-0812">Transmembrane</keyword>
<evidence type="ECO:0000256" key="2">
    <source>
        <dbReference type="ARBA" id="ARBA00022692"/>
    </source>
</evidence>
<dbReference type="SUPFAM" id="SSF103473">
    <property type="entry name" value="MFS general substrate transporter"/>
    <property type="match status" value="1"/>
</dbReference>
<dbReference type="GO" id="GO:0000329">
    <property type="term" value="C:fungal-type vacuole membrane"/>
    <property type="evidence" value="ECO:0007669"/>
    <property type="project" value="TreeGrafter"/>
</dbReference>
<evidence type="ECO:0000259" key="7">
    <source>
        <dbReference type="PROSITE" id="PS50850"/>
    </source>
</evidence>
<feature type="domain" description="Major facilitator superfamily (MFS) profile" evidence="7">
    <location>
        <begin position="25"/>
        <end position="520"/>
    </location>
</feature>
<feature type="transmembrane region" description="Helical" evidence="6">
    <location>
        <begin position="91"/>
        <end position="109"/>
    </location>
</feature>
<dbReference type="InterPro" id="IPR036259">
    <property type="entry name" value="MFS_trans_sf"/>
</dbReference>
<dbReference type="Gene3D" id="1.20.1250.20">
    <property type="entry name" value="MFS general substrate transporter like domains"/>
    <property type="match status" value="2"/>
</dbReference>
<feature type="transmembrane region" description="Helical" evidence="6">
    <location>
        <begin position="232"/>
        <end position="252"/>
    </location>
</feature>
<dbReference type="OrthoDB" id="6770063at2759"/>
<evidence type="ECO:0000256" key="4">
    <source>
        <dbReference type="ARBA" id="ARBA00023136"/>
    </source>
</evidence>